<evidence type="ECO:0000313" key="1">
    <source>
        <dbReference type="EMBL" id="JAC93450.1"/>
    </source>
</evidence>
<proteinExistence type="evidence at transcript level"/>
<accession>A0A090XD28</accession>
<dbReference type="AntiFam" id="ANF00149">
    <property type="entry name" value="Shadow ORF (opposite cshA)"/>
</dbReference>
<dbReference type="AlphaFoldDB" id="A0A090XD28"/>
<feature type="non-terminal residue" evidence="1">
    <location>
        <position position="497"/>
    </location>
</feature>
<dbReference type="EMBL" id="GBIH01001260">
    <property type="protein sequence ID" value="JAC93450.1"/>
    <property type="molecule type" value="mRNA"/>
</dbReference>
<name>A0A090XD28_IXORI</name>
<protein>
    <submittedName>
        <fullName evidence="1">Putative secreted protein</fullName>
    </submittedName>
</protein>
<reference evidence="1" key="1">
    <citation type="journal article" date="2015" name="PLoS Negl. Trop. Dis.">
        <title>Deep Sequencing Analysis of the Ixodes ricinus Haemocytome.</title>
        <authorList>
            <person name="Kotsyfakis M."/>
            <person name="Kopacek P."/>
            <person name="Franta Z."/>
            <person name="Pedra J.H."/>
            <person name="Ribeiro J.M."/>
        </authorList>
    </citation>
    <scope>NUCLEOTIDE SEQUENCE</scope>
</reference>
<organism evidence="1">
    <name type="scientific">Ixodes ricinus</name>
    <name type="common">Common tick</name>
    <name type="synonym">Acarus ricinus</name>
    <dbReference type="NCBI Taxonomy" id="34613"/>
    <lineage>
        <taxon>Eukaryota</taxon>
        <taxon>Metazoa</taxon>
        <taxon>Ecdysozoa</taxon>
        <taxon>Arthropoda</taxon>
        <taxon>Chelicerata</taxon>
        <taxon>Arachnida</taxon>
        <taxon>Acari</taxon>
        <taxon>Parasitiformes</taxon>
        <taxon>Ixodida</taxon>
        <taxon>Ixodoidea</taxon>
        <taxon>Ixodidae</taxon>
        <taxon>Ixodinae</taxon>
        <taxon>Ixodes</taxon>
    </lineage>
</organism>
<sequence>MSLGRSKLITCFTFGMSRPLAATAVATRMGVCPLRKDQRASSLSLWLRSPVDARHGVALLHEEVLQRVRSLLRLHKGQGQRVGQGRLVASPEACCIQEVEQEGALVVLLDPDHLLGDVLRGAAHPSYGQEDVVVEELAGQLLHFFGEGGREHERLPLAHRGHVVLQHNAPDLGLKAHVQHAVGLVQHQEAQVLKGHLALLDEVLEAPRGGHQDVAAPRQLRQLVPHRGAPVAEHRLQDRVVGILVGVVGDLDGQLPRRGQDHRLWGLHLPVGRVVQGRVTQQRVQNGQHEGSRFARARLCTRHQIPPSQCDLDGILLDGRRLGVLGAPEVAQEQVAQAHLLKGGEGHLELGVRHLHRNAVVLVKVDACRDALKDAALVRRHRRGHVRRLHRLAVRPHARHRFIGAVLGHVALLLAFETALGAVRVPAFPRGGALPAHVALLATLEAALAALLLGVRAVPAHVAVLPAVEATSLGPVPITTSARTVPAHVALLATLEA</sequence>